<gene>
    <name evidence="3" type="ORF">HYFRA_00013092</name>
</gene>
<evidence type="ECO:0000313" key="4">
    <source>
        <dbReference type="Proteomes" id="UP000696280"/>
    </source>
</evidence>
<feature type="region of interest" description="Disordered" evidence="1">
    <location>
        <begin position="60"/>
        <end position="82"/>
    </location>
</feature>
<evidence type="ECO:0000256" key="2">
    <source>
        <dbReference type="SAM" id="SignalP"/>
    </source>
</evidence>
<keyword evidence="4" id="KW-1185">Reference proteome</keyword>
<dbReference type="AlphaFoldDB" id="A0A9N9L9B2"/>
<comment type="caution">
    <text evidence="3">The sequence shown here is derived from an EMBL/GenBank/DDBJ whole genome shotgun (WGS) entry which is preliminary data.</text>
</comment>
<reference evidence="3" key="1">
    <citation type="submission" date="2021-07" db="EMBL/GenBank/DDBJ databases">
        <authorList>
            <person name="Durling M."/>
        </authorList>
    </citation>
    <scope>NUCLEOTIDE SEQUENCE</scope>
</reference>
<organism evidence="3 4">
    <name type="scientific">Hymenoscyphus fraxineus</name>
    <dbReference type="NCBI Taxonomy" id="746836"/>
    <lineage>
        <taxon>Eukaryota</taxon>
        <taxon>Fungi</taxon>
        <taxon>Dikarya</taxon>
        <taxon>Ascomycota</taxon>
        <taxon>Pezizomycotina</taxon>
        <taxon>Leotiomycetes</taxon>
        <taxon>Helotiales</taxon>
        <taxon>Helotiaceae</taxon>
        <taxon>Hymenoscyphus</taxon>
    </lineage>
</organism>
<sequence>MLFPNLLTAAVVLSSLATGLPLGDRRNGIEIMDIARRNAEPYNPFKALIKMVKQKSAKVHPARLSDPVAPRPAVPGRRVFNN</sequence>
<dbReference type="EMBL" id="CAJVRL010000091">
    <property type="protein sequence ID" value="CAG8959322.1"/>
    <property type="molecule type" value="Genomic_DNA"/>
</dbReference>
<evidence type="ECO:0000256" key="1">
    <source>
        <dbReference type="SAM" id="MobiDB-lite"/>
    </source>
</evidence>
<accession>A0A9N9L9B2</accession>
<name>A0A9N9L9B2_9HELO</name>
<keyword evidence="2" id="KW-0732">Signal</keyword>
<protein>
    <submittedName>
        <fullName evidence="3">Uncharacterized protein</fullName>
    </submittedName>
</protein>
<dbReference type="Proteomes" id="UP000696280">
    <property type="component" value="Unassembled WGS sequence"/>
</dbReference>
<proteinExistence type="predicted"/>
<evidence type="ECO:0000313" key="3">
    <source>
        <dbReference type="EMBL" id="CAG8959322.1"/>
    </source>
</evidence>
<feature type="signal peptide" evidence="2">
    <location>
        <begin position="1"/>
        <end position="19"/>
    </location>
</feature>
<feature type="chain" id="PRO_5040242411" evidence="2">
    <location>
        <begin position="20"/>
        <end position="82"/>
    </location>
</feature>